<evidence type="ECO:0000256" key="4">
    <source>
        <dbReference type="SAM" id="MobiDB-lite"/>
    </source>
</evidence>
<dbReference type="PROSITE" id="PS00674">
    <property type="entry name" value="AAA"/>
    <property type="match status" value="1"/>
</dbReference>
<comment type="caution">
    <text evidence="6">The sequence shown here is derived from an EMBL/GenBank/DDBJ whole genome shotgun (WGS) entry which is preliminary data.</text>
</comment>
<evidence type="ECO:0000313" key="6">
    <source>
        <dbReference type="EMBL" id="GAB0136255.1"/>
    </source>
</evidence>
<dbReference type="Pfam" id="PF17862">
    <property type="entry name" value="AAA_lid_3"/>
    <property type="match status" value="1"/>
</dbReference>
<feature type="region of interest" description="Disordered" evidence="4">
    <location>
        <begin position="106"/>
        <end position="168"/>
    </location>
</feature>
<comment type="similarity">
    <text evidence="1">Belongs to the AAA ATPase family.</text>
</comment>
<gene>
    <name evidence="6" type="primary">g4564</name>
    <name evidence="6" type="ORF">EsDP_00004564</name>
</gene>
<organism evidence="6 7">
    <name type="scientific">Epichloe bromicola</name>
    <dbReference type="NCBI Taxonomy" id="79588"/>
    <lineage>
        <taxon>Eukaryota</taxon>
        <taxon>Fungi</taxon>
        <taxon>Dikarya</taxon>
        <taxon>Ascomycota</taxon>
        <taxon>Pezizomycotina</taxon>
        <taxon>Sordariomycetes</taxon>
        <taxon>Hypocreomycetidae</taxon>
        <taxon>Hypocreales</taxon>
        <taxon>Clavicipitaceae</taxon>
        <taxon>Epichloe</taxon>
    </lineage>
</organism>
<keyword evidence="3" id="KW-0067">ATP-binding</keyword>
<reference evidence="7" key="1">
    <citation type="submission" date="2024-06" db="EMBL/GenBank/DDBJ databases">
        <title>Draft Genome Sequences of Epichloe bromicola Strains Isolated from Elymus ciliaris.</title>
        <authorList>
            <consortium name="Epichloe bromicola genome sequencing consortium"/>
            <person name="Miura A."/>
            <person name="Imano S."/>
            <person name="Ashida A."/>
            <person name="Sato I."/>
            <person name="Chiba S."/>
            <person name="Tanaka A."/>
            <person name="Camagna M."/>
            <person name="Takemoto D."/>
        </authorList>
    </citation>
    <scope>NUCLEOTIDE SEQUENCE [LARGE SCALE GENOMIC DNA]</scope>
    <source>
        <strain evidence="7">DP</strain>
    </source>
</reference>
<feature type="compositionally biased region" description="Low complexity" evidence="4">
    <location>
        <begin position="110"/>
        <end position="121"/>
    </location>
</feature>
<dbReference type="Gene3D" id="1.10.8.60">
    <property type="match status" value="2"/>
</dbReference>
<dbReference type="InterPro" id="IPR027417">
    <property type="entry name" value="P-loop_NTPase"/>
</dbReference>
<feature type="domain" description="AAA+ ATPase" evidence="5">
    <location>
        <begin position="507"/>
        <end position="643"/>
    </location>
</feature>
<feature type="domain" description="AAA+ ATPase" evidence="5">
    <location>
        <begin position="212"/>
        <end position="353"/>
    </location>
</feature>
<evidence type="ECO:0000256" key="3">
    <source>
        <dbReference type="ARBA" id="ARBA00022840"/>
    </source>
</evidence>
<dbReference type="PANTHER" id="PTHR23077:SF171">
    <property type="entry name" value="NUCLEAR VALOSIN-CONTAINING PROTEIN-LIKE"/>
    <property type="match status" value="1"/>
</dbReference>
<evidence type="ECO:0000256" key="2">
    <source>
        <dbReference type="ARBA" id="ARBA00022741"/>
    </source>
</evidence>
<dbReference type="Proteomes" id="UP001562357">
    <property type="component" value="Unassembled WGS sequence"/>
</dbReference>
<sequence>MPPRISLRSRLEYDVDRVLKQLESSSNANRRFTSTMDAYDAIQRSNSSLKRQKKKPLEDAIDRVLLFHKQEADDSNDSDAAIEEAEAATIQGDDRYFSRQMTKSWHRDISTTSAANSAETSPSKKRRLQEGSEGAPVIKTQTNGEVSTKTTATTQREQPASRRQNPSRFTVEHMYDKKPLGGLGDLSAEILTLLEGALKFPSYYEESGECNRPTGIIISGPDGMGKRSLVENIAFMLGVPLISLKKCFSEPKTMATMTRSMMEAFDAAIAQAPSLVFIEDIHRYMSRPGSLRHNDFHAKAIDIFTQQMERIQRSKAGGANCFAIATTSNIAEVDTDILTGGLFQETVEVKIPDYNARRDVLDKITRGSTLGVDVDLDEIARMTHGFVPAELAFLTNKAKWLAANNLSDGDDTELRGVDLRAAILAEDVEVLRPIRYRLRQKAPVSMDDFMTAFGKMTPSLRKEGFSVIPSVTWDQVGALDEARKQLQLSIIGPIKRPDVYKKFGLSQNAGVLLWGPPGCGKTLIAQAVANDARASFILINGPELLNKYVGESERSVRELFQRARSSTPCILFFDEMDSVVPPRAHASTEAGARVVNALLTELDGAQDRSGVYVIGTTNRPDMIDEAILRPGRLGNQIFIDLPTPLERVEILQAIYRTRHNDPSPAALEALAVVARDPRCTDFSGADLDALHTKAAHSGLERWMQDETSQTEIVDGDWEVALNNIKASVKDPAAYRNWNRNLA</sequence>
<keyword evidence="2" id="KW-0547">Nucleotide-binding</keyword>
<feature type="compositionally biased region" description="Polar residues" evidence="4">
    <location>
        <begin position="139"/>
        <end position="168"/>
    </location>
</feature>
<dbReference type="PANTHER" id="PTHR23077">
    <property type="entry name" value="AAA-FAMILY ATPASE"/>
    <property type="match status" value="1"/>
</dbReference>
<name>A0ABQ0CS63_9HYPO</name>
<protein>
    <recommendedName>
        <fullName evidence="5">AAA+ ATPase domain-containing protein</fullName>
    </recommendedName>
</protein>
<accession>A0ABQ0CS63</accession>
<evidence type="ECO:0000256" key="1">
    <source>
        <dbReference type="ARBA" id="ARBA00006914"/>
    </source>
</evidence>
<dbReference type="InterPro" id="IPR003959">
    <property type="entry name" value="ATPase_AAA_core"/>
</dbReference>
<evidence type="ECO:0000313" key="7">
    <source>
        <dbReference type="Proteomes" id="UP001562357"/>
    </source>
</evidence>
<proteinExistence type="inferred from homology"/>
<dbReference type="SUPFAM" id="SSF52540">
    <property type="entry name" value="P-loop containing nucleoside triphosphate hydrolases"/>
    <property type="match status" value="2"/>
</dbReference>
<dbReference type="InterPro" id="IPR050168">
    <property type="entry name" value="AAA_ATPase_domain"/>
</dbReference>
<dbReference type="EMBL" id="BAAFGZ010000180">
    <property type="protein sequence ID" value="GAB0136255.1"/>
    <property type="molecule type" value="Genomic_DNA"/>
</dbReference>
<dbReference type="Gene3D" id="3.40.50.300">
    <property type="entry name" value="P-loop containing nucleotide triphosphate hydrolases"/>
    <property type="match status" value="2"/>
</dbReference>
<dbReference type="SMART" id="SM00382">
    <property type="entry name" value="AAA"/>
    <property type="match status" value="2"/>
</dbReference>
<evidence type="ECO:0000259" key="5">
    <source>
        <dbReference type="SMART" id="SM00382"/>
    </source>
</evidence>
<dbReference type="InterPro" id="IPR003593">
    <property type="entry name" value="AAA+_ATPase"/>
</dbReference>
<dbReference type="InterPro" id="IPR003960">
    <property type="entry name" value="ATPase_AAA_CS"/>
</dbReference>
<dbReference type="InterPro" id="IPR041569">
    <property type="entry name" value="AAA_lid_3"/>
</dbReference>
<dbReference type="Pfam" id="PF00004">
    <property type="entry name" value="AAA"/>
    <property type="match status" value="2"/>
</dbReference>
<keyword evidence="7" id="KW-1185">Reference proteome</keyword>